<dbReference type="Proteomes" id="UP000032803">
    <property type="component" value="Chromosome I"/>
</dbReference>
<feature type="transmembrane region" description="Helical" evidence="1">
    <location>
        <begin position="154"/>
        <end position="177"/>
    </location>
</feature>
<dbReference type="AlphaFoldDB" id="A0A0A8URL2"/>
<organism evidence="2 3">
    <name type="scientific">Legionella hackeliae</name>
    <dbReference type="NCBI Taxonomy" id="449"/>
    <lineage>
        <taxon>Bacteria</taxon>
        <taxon>Pseudomonadati</taxon>
        <taxon>Pseudomonadota</taxon>
        <taxon>Gammaproteobacteria</taxon>
        <taxon>Legionellales</taxon>
        <taxon>Legionellaceae</taxon>
        <taxon>Legionella</taxon>
    </lineage>
</organism>
<dbReference type="Pfam" id="PF19656">
    <property type="entry name" value="DUF6159"/>
    <property type="match status" value="1"/>
</dbReference>
<dbReference type="InterPro" id="IPR046157">
    <property type="entry name" value="DUF6159"/>
</dbReference>
<dbReference type="EMBL" id="LN681225">
    <property type="protein sequence ID" value="CEK09722.1"/>
    <property type="molecule type" value="Genomic_DNA"/>
</dbReference>
<accession>A0A0A8URL2</accession>
<evidence type="ECO:0000313" key="2">
    <source>
        <dbReference type="EMBL" id="CEK09722.1"/>
    </source>
</evidence>
<gene>
    <name evidence="2" type="ORF">LHA_0632</name>
</gene>
<dbReference type="OrthoDB" id="5637493at2"/>
<feature type="transmembrane region" description="Helical" evidence="1">
    <location>
        <begin position="78"/>
        <end position="98"/>
    </location>
</feature>
<feature type="transmembrane region" description="Helical" evidence="1">
    <location>
        <begin position="183"/>
        <end position="202"/>
    </location>
</feature>
<keyword evidence="1" id="KW-0812">Transmembrane</keyword>
<evidence type="ECO:0000313" key="3">
    <source>
        <dbReference type="Proteomes" id="UP000032803"/>
    </source>
</evidence>
<dbReference type="PATRIC" id="fig|449.7.peg.2729"/>
<sequence>MILIIASLIISSFFELNFLVNNFQQHPIFVLILGLAFYFFPSFIVLHFNASLITCLIHRLQGERISIFTAMRLTLQKTSALLQWTFVSATICVILNALEQAHSLVADIIYAIFGFSWSVTTYFVLPIMIAENVGPIQAFKRSIQLIGKGWRKFLSVNFILFLIIAGLVALVYSVSIFFNQFQLNMAITIPLILFLVVMWFIISKTFNSIFNSALYLTINNKNLQGFDEEILSKFMVKK</sequence>
<dbReference type="KEGG" id="lha:LHA_0632"/>
<dbReference type="STRING" id="449.LHA_0632"/>
<proteinExistence type="predicted"/>
<feature type="transmembrane region" description="Helical" evidence="1">
    <location>
        <begin position="110"/>
        <end position="133"/>
    </location>
</feature>
<evidence type="ECO:0000256" key="1">
    <source>
        <dbReference type="SAM" id="Phobius"/>
    </source>
</evidence>
<reference evidence="3" key="1">
    <citation type="submission" date="2014-09" db="EMBL/GenBank/DDBJ databases">
        <authorList>
            <person name="Gomez-Valero L."/>
        </authorList>
    </citation>
    <scope>NUCLEOTIDE SEQUENCE [LARGE SCALE GENOMIC DNA]</scope>
    <source>
        <strain evidence="3">ATCC35250</strain>
    </source>
</reference>
<keyword evidence="1" id="KW-0472">Membrane</keyword>
<keyword evidence="3" id="KW-1185">Reference proteome</keyword>
<dbReference type="HOGENOM" id="CLU_074083_0_0_6"/>
<feature type="transmembrane region" description="Helical" evidence="1">
    <location>
        <begin position="28"/>
        <end position="57"/>
    </location>
</feature>
<name>A0A0A8URL2_LEGHA</name>
<dbReference type="RefSeq" id="WP_045105205.1">
    <property type="nucleotide sequence ID" value="NZ_LN681225.1"/>
</dbReference>
<protein>
    <submittedName>
        <fullName evidence="2">Uncharacterized protein</fullName>
    </submittedName>
</protein>
<keyword evidence="1" id="KW-1133">Transmembrane helix</keyword>